<dbReference type="NCBIfam" id="TIGR04398">
    <property type="entry name" value="SLAP_DUP"/>
    <property type="match status" value="1"/>
</dbReference>
<proteinExistence type="predicted"/>
<reference evidence="1" key="1">
    <citation type="journal article" date="2014" name="Genome Announc.">
        <title>Draft Genome Sequences of Three Alkaliphilic Bacillus Strains, Bacillus wakoensis JCM 9140T, Bacillus akibai JCM 9157T, and Bacillus hemicellulosilyticus JCM 9152T.</title>
        <authorList>
            <person name="Yuki M."/>
            <person name="Oshima K."/>
            <person name="Suda W."/>
            <person name="Oshida Y."/>
            <person name="Kitamura K."/>
            <person name="Iida T."/>
            <person name="Hattori M."/>
            <person name="Ohkuma M."/>
        </authorList>
    </citation>
    <scope>NUCLEOTIDE SEQUENCE [LARGE SCALE GENOMIC DNA]</scope>
    <source>
        <strain evidence="1">JCM 9140</strain>
    </source>
</reference>
<dbReference type="Proteomes" id="UP000018890">
    <property type="component" value="Unassembled WGS sequence"/>
</dbReference>
<comment type="caution">
    <text evidence="1">The sequence shown here is derived from an EMBL/GenBank/DDBJ whole genome shotgun (WGS) entry which is preliminary data.</text>
</comment>
<dbReference type="RefSeq" id="WP_034745692.1">
    <property type="nucleotide sequence ID" value="NZ_BAUT01000021.1"/>
</dbReference>
<dbReference type="InterPro" id="IPR030910">
    <property type="entry name" value="SLAP_dom"/>
</dbReference>
<name>W4Q4I7_9BACI</name>
<keyword evidence="2" id="KW-1185">Reference proteome</keyword>
<organism evidence="1 2">
    <name type="scientific">Halalkalibacter wakoensis JCM 9140</name>
    <dbReference type="NCBI Taxonomy" id="1236970"/>
    <lineage>
        <taxon>Bacteria</taxon>
        <taxon>Bacillati</taxon>
        <taxon>Bacillota</taxon>
        <taxon>Bacilli</taxon>
        <taxon>Bacillales</taxon>
        <taxon>Bacillaceae</taxon>
        <taxon>Halalkalibacter</taxon>
    </lineage>
</organism>
<accession>W4Q4I7</accession>
<dbReference type="AlphaFoldDB" id="W4Q4I7"/>
<protein>
    <submittedName>
        <fullName evidence="1">Uncharacterized protein</fullName>
    </submittedName>
</protein>
<gene>
    <name evidence="1" type="ORF">JCM9140_2328</name>
</gene>
<dbReference type="EMBL" id="BAUT01000021">
    <property type="protein sequence ID" value="GAE26279.1"/>
    <property type="molecule type" value="Genomic_DNA"/>
</dbReference>
<evidence type="ECO:0000313" key="1">
    <source>
        <dbReference type="EMBL" id="GAE26279.1"/>
    </source>
</evidence>
<dbReference type="OrthoDB" id="9953755at2"/>
<sequence>MTMYETGKYKTIFTDEHMKLVPLQEVRKINEMITGVSLPEGEAGIIGLDLQVQEGGLLVFALLFNTTQESVEDKHLEFQLYDVNDEMVAGGYMAKANLPELKPNEVHFWYFFFPNESFMAQKVDLAAWRLSIQGKSVPYEEGKEIETTRQYSFYQIMQNQVTPKMEDHLNRVSISLGKTETVYKSAFDLQEEEEDEIRLSDKD</sequence>
<evidence type="ECO:0000313" key="2">
    <source>
        <dbReference type="Proteomes" id="UP000018890"/>
    </source>
</evidence>